<keyword evidence="1" id="KW-0732">Signal</keyword>
<keyword evidence="3" id="KW-1185">Reference proteome</keyword>
<dbReference type="SUPFAM" id="SSF49265">
    <property type="entry name" value="Fibronectin type III"/>
    <property type="match status" value="1"/>
</dbReference>
<accession>A0AAN9TCZ9</accession>
<dbReference type="AlphaFoldDB" id="A0AAN9TCZ9"/>
<evidence type="ECO:0008006" key="4">
    <source>
        <dbReference type="Google" id="ProtNLM"/>
    </source>
</evidence>
<gene>
    <name evidence="2" type="ORF">V9T40_004986</name>
</gene>
<sequence>MNFMEALIFLALLAVLPITFTSLVSLKESLVSLEESLASNFSRHKVRTLWINSGNLHTEPEIFSVIQMFENIKQNLSDFGWNEKHNIGLSENSSNSYSIDRHANSSEIPTNMTQYYLQSLIGLMEKTLCDSLVTQQSTCNEKSVECIEQTNQTKIRIGQWCHNIAVRVEKKPWEEIAKLLDLISDPGLLNSNANLTSNSSHIFIEWNSENPEMAILYNVTAYNVSYCSLNKPEEWSCYGKWKHTTVEAKEAVLKTTIGNLEANRKYKIAVVPLFENGMQASEKKYKYIRTKSTNLNASVKTSASHILCTTFCALLLIFFSS</sequence>
<name>A0AAN9TCZ9_9HEMI</name>
<evidence type="ECO:0000313" key="2">
    <source>
        <dbReference type="EMBL" id="KAK7584023.1"/>
    </source>
</evidence>
<proteinExistence type="predicted"/>
<dbReference type="InterPro" id="IPR013783">
    <property type="entry name" value="Ig-like_fold"/>
</dbReference>
<dbReference type="InterPro" id="IPR036116">
    <property type="entry name" value="FN3_sf"/>
</dbReference>
<feature type="chain" id="PRO_5043019373" description="Fibronectin type-III domain-containing protein" evidence="1">
    <location>
        <begin position="22"/>
        <end position="321"/>
    </location>
</feature>
<comment type="caution">
    <text evidence="2">The sequence shown here is derived from an EMBL/GenBank/DDBJ whole genome shotgun (WGS) entry which is preliminary data.</text>
</comment>
<organism evidence="2 3">
    <name type="scientific">Parthenolecanium corni</name>
    <dbReference type="NCBI Taxonomy" id="536013"/>
    <lineage>
        <taxon>Eukaryota</taxon>
        <taxon>Metazoa</taxon>
        <taxon>Ecdysozoa</taxon>
        <taxon>Arthropoda</taxon>
        <taxon>Hexapoda</taxon>
        <taxon>Insecta</taxon>
        <taxon>Pterygota</taxon>
        <taxon>Neoptera</taxon>
        <taxon>Paraneoptera</taxon>
        <taxon>Hemiptera</taxon>
        <taxon>Sternorrhyncha</taxon>
        <taxon>Coccoidea</taxon>
        <taxon>Coccidae</taxon>
        <taxon>Parthenolecanium</taxon>
    </lineage>
</organism>
<feature type="signal peptide" evidence="1">
    <location>
        <begin position="1"/>
        <end position="21"/>
    </location>
</feature>
<protein>
    <recommendedName>
        <fullName evidence="4">Fibronectin type-III domain-containing protein</fullName>
    </recommendedName>
</protein>
<dbReference type="Gene3D" id="2.60.40.10">
    <property type="entry name" value="Immunoglobulins"/>
    <property type="match status" value="1"/>
</dbReference>
<evidence type="ECO:0000313" key="3">
    <source>
        <dbReference type="Proteomes" id="UP001367676"/>
    </source>
</evidence>
<reference evidence="2 3" key="1">
    <citation type="submission" date="2024-03" db="EMBL/GenBank/DDBJ databases">
        <title>Adaptation during the transition from Ophiocordyceps entomopathogen to insect associate is accompanied by gene loss and intensified selection.</title>
        <authorList>
            <person name="Ward C.M."/>
            <person name="Onetto C.A."/>
            <person name="Borneman A.R."/>
        </authorList>
    </citation>
    <scope>NUCLEOTIDE SEQUENCE [LARGE SCALE GENOMIC DNA]</scope>
    <source>
        <strain evidence="2">AWRI1</strain>
        <tissue evidence="2">Single Adult Female</tissue>
    </source>
</reference>
<evidence type="ECO:0000256" key="1">
    <source>
        <dbReference type="SAM" id="SignalP"/>
    </source>
</evidence>
<dbReference type="EMBL" id="JBBCAQ010000032">
    <property type="protein sequence ID" value="KAK7584023.1"/>
    <property type="molecule type" value="Genomic_DNA"/>
</dbReference>
<dbReference type="Proteomes" id="UP001367676">
    <property type="component" value="Unassembled WGS sequence"/>
</dbReference>